<evidence type="ECO:0000259" key="1">
    <source>
        <dbReference type="Pfam" id="PF06967"/>
    </source>
</evidence>
<name>A0A0M4SPS4_9NOSO</name>
<dbReference type="Proteomes" id="UP000062645">
    <property type="component" value="Chromosome"/>
</dbReference>
<dbReference type="STRING" id="224013.ACX27_06460"/>
<dbReference type="InterPro" id="IPR009717">
    <property type="entry name" value="Mo-dep_Nase_C"/>
</dbReference>
<feature type="domain" description="Mo-dependent nitrogenase C-terminal" evidence="1">
    <location>
        <begin position="14"/>
        <end position="95"/>
    </location>
</feature>
<gene>
    <name evidence="2" type="ORF">ACX27_06460</name>
</gene>
<dbReference type="RefSeq" id="WP_062289898.1">
    <property type="nucleotide sequence ID" value="NZ_CP012036.1"/>
</dbReference>
<protein>
    <submittedName>
        <fullName evidence="2">Nitrogenase</fullName>
    </submittedName>
</protein>
<reference evidence="3" key="1">
    <citation type="submission" date="2015-07" db="EMBL/GenBank/DDBJ databases">
        <title>Genome Of Nitrogen-Fixing Cyanobacterium Nostoc piscinale CENA21 From Solimoes/Amazon River Floodplain Sediments And Comparative Genomics To Uncover Biosynthetic Natural Products Potential.</title>
        <authorList>
            <person name="Leao T.F."/>
            <person name="Leao P.N."/>
            <person name="Guimaraes P.I."/>
            <person name="de Melo A.G.C."/>
            <person name="Ramos R.T.J."/>
            <person name="Silva A."/>
            <person name="Fiore M.F."/>
            <person name="Schneider M.P.C."/>
        </authorList>
    </citation>
    <scope>NUCLEOTIDE SEQUENCE [LARGE SCALE GENOMIC DNA]</scope>
    <source>
        <strain evidence="3">CENA21</strain>
    </source>
</reference>
<dbReference type="Pfam" id="PF06967">
    <property type="entry name" value="Mo-nitro_C"/>
    <property type="match status" value="1"/>
</dbReference>
<sequence length="95" mass="11164">MTSITLLHLHKDFLQKVSKWLESREINNIQLAHFVCKVIPSQCPFERDVTLFGRKLFHIPAMCKLNPFYEQLVSLRFRALCYLADECGEDVNVYC</sequence>
<dbReference type="KEGG" id="npz:ACX27_06460"/>
<organism evidence="2 3">
    <name type="scientific">Nostoc piscinale CENA21</name>
    <dbReference type="NCBI Taxonomy" id="224013"/>
    <lineage>
        <taxon>Bacteria</taxon>
        <taxon>Bacillati</taxon>
        <taxon>Cyanobacteriota</taxon>
        <taxon>Cyanophyceae</taxon>
        <taxon>Nostocales</taxon>
        <taxon>Nostocaceae</taxon>
        <taxon>Nostoc</taxon>
    </lineage>
</organism>
<evidence type="ECO:0000313" key="3">
    <source>
        <dbReference type="Proteomes" id="UP000062645"/>
    </source>
</evidence>
<dbReference type="EMBL" id="CP012036">
    <property type="protein sequence ID" value="ALF52565.1"/>
    <property type="molecule type" value="Genomic_DNA"/>
</dbReference>
<accession>A0A0M4SPS4</accession>
<reference evidence="2 3" key="2">
    <citation type="journal article" date="2016" name="Genome Announc.">
        <title>Draft Genome Sequence of the N2-Fixing Cyanobacterium Nostoc piscinale CENA21, Isolated from the Brazilian Amazon Floodplain.</title>
        <authorList>
            <person name="Leao T."/>
            <person name="Guimaraes P.I."/>
            <person name="de Melo A.G."/>
            <person name="Ramos R.T."/>
            <person name="Leao P.N."/>
            <person name="Silva A."/>
            <person name="Fiore M.F."/>
            <person name="Schneider M.P."/>
        </authorList>
    </citation>
    <scope>NUCLEOTIDE SEQUENCE [LARGE SCALE GENOMIC DNA]</scope>
    <source>
        <strain evidence="2 3">CENA21</strain>
    </source>
</reference>
<keyword evidence="3" id="KW-1185">Reference proteome</keyword>
<dbReference type="PATRIC" id="fig|224013.5.peg.1574"/>
<dbReference type="OrthoDB" id="513678at2"/>
<evidence type="ECO:0000313" key="2">
    <source>
        <dbReference type="EMBL" id="ALF52565.1"/>
    </source>
</evidence>
<proteinExistence type="predicted"/>
<dbReference type="AlphaFoldDB" id="A0A0M4SPS4"/>